<evidence type="ECO:0000256" key="2">
    <source>
        <dbReference type="SAM" id="MobiDB-lite"/>
    </source>
</evidence>
<protein>
    <submittedName>
        <fullName evidence="3">Uncharacterized protein</fullName>
    </submittedName>
</protein>
<dbReference type="OrthoDB" id="3787531at2"/>
<proteinExistence type="predicted"/>
<feature type="region of interest" description="Disordered" evidence="2">
    <location>
        <begin position="134"/>
        <end position="166"/>
    </location>
</feature>
<organism evidence="3 4">
    <name type="scientific">Nocardioides euryhalodurans</name>
    <dbReference type="NCBI Taxonomy" id="2518370"/>
    <lineage>
        <taxon>Bacteria</taxon>
        <taxon>Bacillati</taxon>
        <taxon>Actinomycetota</taxon>
        <taxon>Actinomycetes</taxon>
        <taxon>Propionibacteriales</taxon>
        <taxon>Nocardioidaceae</taxon>
        <taxon>Nocardioides</taxon>
    </lineage>
</organism>
<evidence type="ECO:0000313" key="3">
    <source>
        <dbReference type="EMBL" id="QBR91379.1"/>
    </source>
</evidence>
<feature type="coiled-coil region" evidence="1">
    <location>
        <begin position="26"/>
        <end position="53"/>
    </location>
</feature>
<keyword evidence="1" id="KW-0175">Coiled coil</keyword>
<keyword evidence="4" id="KW-1185">Reference proteome</keyword>
<gene>
    <name evidence="3" type="ORF">EXE57_03165</name>
</gene>
<dbReference type="AlphaFoldDB" id="A0A4P7GI79"/>
<accession>A0A4P7GI79</accession>
<dbReference type="KEGG" id="noy:EXE57_03165"/>
<sequence length="166" mass="19165">MTWEWLVLGGLALVALGLLVALARLRARTTRELDLARAEAEELRRRLDRLELERSRPMADEQEFRITSVGGLEPGAATNEPSEPVQLERAVFADLVLRESVIRLGSLAHGVRRALAPEARHRIRFEMKREVKRARKQRRTEMRAAHREWQARQREQLTDDDVKESA</sequence>
<dbReference type="EMBL" id="CP038267">
    <property type="protein sequence ID" value="QBR91379.1"/>
    <property type="molecule type" value="Genomic_DNA"/>
</dbReference>
<feature type="compositionally biased region" description="Basic and acidic residues" evidence="2">
    <location>
        <begin position="139"/>
        <end position="157"/>
    </location>
</feature>
<reference evidence="3 4" key="1">
    <citation type="submission" date="2019-03" db="EMBL/GenBank/DDBJ databases">
        <title>Three New Species of Nocardioides, Nocardioides euryhalodurans sp. nov., Nocardioides seonyuensis sp. nov. and Nocardioides eburneoflavus sp. nov., Iolated from Soil.</title>
        <authorList>
            <person name="Roh S.G."/>
            <person name="Lee C."/>
            <person name="Kim M.-K."/>
            <person name="Kim S.B."/>
        </authorList>
    </citation>
    <scope>NUCLEOTIDE SEQUENCE [LARGE SCALE GENOMIC DNA]</scope>
    <source>
        <strain evidence="3 4">MMS17-SY117</strain>
    </source>
</reference>
<dbReference type="RefSeq" id="WP_135073934.1">
    <property type="nucleotide sequence ID" value="NZ_CP038267.1"/>
</dbReference>
<dbReference type="Proteomes" id="UP000294894">
    <property type="component" value="Chromosome"/>
</dbReference>
<evidence type="ECO:0000313" key="4">
    <source>
        <dbReference type="Proteomes" id="UP000294894"/>
    </source>
</evidence>
<evidence type="ECO:0000256" key="1">
    <source>
        <dbReference type="SAM" id="Coils"/>
    </source>
</evidence>
<name>A0A4P7GI79_9ACTN</name>